<evidence type="ECO:0000313" key="1">
    <source>
        <dbReference type="EMBL" id="EAY03126.1"/>
    </source>
</evidence>
<dbReference type="Proteomes" id="UP000001542">
    <property type="component" value="Unassembled WGS sequence"/>
</dbReference>
<dbReference type="EMBL" id="DS113514">
    <property type="protein sequence ID" value="EAY03126.1"/>
    <property type="molecule type" value="Genomic_DNA"/>
</dbReference>
<dbReference type="VEuPathDB" id="TrichDB:TVAG_328990"/>
<dbReference type="AlphaFoldDB" id="A2EW40"/>
<reference evidence="1" key="1">
    <citation type="submission" date="2006-10" db="EMBL/GenBank/DDBJ databases">
        <authorList>
            <person name="Amadeo P."/>
            <person name="Zhao Q."/>
            <person name="Wortman J."/>
            <person name="Fraser-Liggett C."/>
            <person name="Carlton J."/>
        </authorList>
    </citation>
    <scope>NUCLEOTIDE SEQUENCE</scope>
    <source>
        <strain evidence="1">G3</strain>
    </source>
</reference>
<proteinExistence type="predicted"/>
<dbReference type="RefSeq" id="XP_001315349.1">
    <property type="nucleotide sequence ID" value="XM_001315314.1"/>
</dbReference>
<evidence type="ECO:0000313" key="2">
    <source>
        <dbReference type="Proteomes" id="UP000001542"/>
    </source>
</evidence>
<accession>A2EW40</accession>
<name>A2EW40_TRIV3</name>
<dbReference type="SMR" id="A2EW40"/>
<organism evidence="1 2">
    <name type="scientific">Trichomonas vaginalis (strain ATCC PRA-98 / G3)</name>
    <dbReference type="NCBI Taxonomy" id="412133"/>
    <lineage>
        <taxon>Eukaryota</taxon>
        <taxon>Metamonada</taxon>
        <taxon>Parabasalia</taxon>
        <taxon>Trichomonadida</taxon>
        <taxon>Trichomonadidae</taxon>
        <taxon>Trichomonas</taxon>
    </lineage>
</organism>
<protein>
    <submittedName>
        <fullName evidence="1">Uncharacterized protein</fullName>
    </submittedName>
</protein>
<dbReference type="InParanoid" id="A2EW40"/>
<gene>
    <name evidence="1" type="ORF">TVAG_328990</name>
</gene>
<dbReference type="KEGG" id="tva:4760968"/>
<sequence>MLFVLTALTASRIVRPHRLVPVQYPYLVNENEEYFDDYYLSQLDYDESNKGKLKKFAQKVEKAADAAERGIKVAKTAHKIYKWGKRFFQEAEENSFDQPIEYQYYENEYDDEDDLNDYFLSQLEDEGENKIKAKKLAKAAKTGYKLWKIGRLFLEEAESNKDKGKKFVKGAKKAYKAAKTAHKIYKIGKRFFQEAEENSLVQPIHLYRGPLASYRFSTSRYPIRHPKVF</sequence>
<reference evidence="1" key="2">
    <citation type="journal article" date="2007" name="Science">
        <title>Draft genome sequence of the sexually transmitted pathogen Trichomonas vaginalis.</title>
        <authorList>
            <person name="Carlton J.M."/>
            <person name="Hirt R.P."/>
            <person name="Silva J.C."/>
            <person name="Delcher A.L."/>
            <person name="Schatz M."/>
            <person name="Zhao Q."/>
            <person name="Wortman J.R."/>
            <person name="Bidwell S.L."/>
            <person name="Alsmark U.C.M."/>
            <person name="Besteiro S."/>
            <person name="Sicheritz-Ponten T."/>
            <person name="Noel C.J."/>
            <person name="Dacks J.B."/>
            <person name="Foster P.G."/>
            <person name="Simillion C."/>
            <person name="Van de Peer Y."/>
            <person name="Miranda-Saavedra D."/>
            <person name="Barton G.J."/>
            <person name="Westrop G.D."/>
            <person name="Mueller S."/>
            <person name="Dessi D."/>
            <person name="Fiori P.L."/>
            <person name="Ren Q."/>
            <person name="Paulsen I."/>
            <person name="Zhang H."/>
            <person name="Bastida-Corcuera F.D."/>
            <person name="Simoes-Barbosa A."/>
            <person name="Brown M.T."/>
            <person name="Hayes R.D."/>
            <person name="Mukherjee M."/>
            <person name="Okumura C.Y."/>
            <person name="Schneider R."/>
            <person name="Smith A.J."/>
            <person name="Vanacova S."/>
            <person name="Villalvazo M."/>
            <person name="Haas B.J."/>
            <person name="Pertea M."/>
            <person name="Feldblyum T.V."/>
            <person name="Utterback T.R."/>
            <person name="Shu C.L."/>
            <person name="Osoegawa K."/>
            <person name="de Jong P.J."/>
            <person name="Hrdy I."/>
            <person name="Horvathova L."/>
            <person name="Zubacova Z."/>
            <person name="Dolezal P."/>
            <person name="Malik S.B."/>
            <person name="Logsdon J.M. Jr."/>
            <person name="Henze K."/>
            <person name="Gupta A."/>
            <person name="Wang C.C."/>
            <person name="Dunne R.L."/>
            <person name="Upcroft J.A."/>
            <person name="Upcroft P."/>
            <person name="White O."/>
            <person name="Salzberg S.L."/>
            <person name="Tang P."/>
            <person name="Chiu C.-H."/>
            <person name="Lee Y.-S."/>
            <person name="Embley T.M."/>
            <person name="Coombs G.H."/>
            <person name="Mottram J.C."/>
            <person name="Tachezy J."/>
            <person name="Fraser-Liggett C.M."/>
            <person name="Johnson P.J."/>
        </authorList>
    </citation>
    <scope>NUCLEOTIDE SEQUENCE [LARGE SCALE GENOMIC DNA]</scope>
    <source>
        <strain evidence="1">G3</strain>
    </source>
</reference>
<keyword evidence="2" id="KW-1185">Reference proteome</keyword>
<dbReference type="VEuPathDB" id="TrichDB:TVAGG3_0687040"/>